<accession>A0A1Y3AWS4</accession>
<keyword evidence="4" id="KW-1185">Reference proteome</keyword>
<dbReference type="GO" id="GO:0005847">
    <property type="term" value="C:mRNA cleavage and polyadenylation specificity factor complex"/>
    <property type="evidence" value="ECO:0007669"/>
    <property type="project" value="TreeGrafter"/>
</dbReference>
<dbReference type="InterPro" id="IPR021850">
    <property type="entry name" value="Symplekin/Pta1"/>
</dbReference>
<dbReference type="AlphaFoldDB" id="A0A1Y3AWS4"/>
<comment type="caution">
    <text evidence="3">The sequence shown here is derived from an EMBL/GenBank/DDBJ whole genome shotgun (WGS) entry which is preliminary data.</text>
</comment>
<dbReference type="PANTHER" id="PTHR15245">
    <property type="entry name" value="SYMPLEKIN-RELATED"/>
    <property type="match status" value="1"/>
</dbReference>
<evidence type="ECO:0000313" key="4">
    <source>
        <dbReference type="Proteomes" id="UP000194236"/>
    </source>
</evidence>
<dbReference type="OrthoDB" id="331600at2759"/>
<feature type="domain" description="Symplekin C-terminal" evidence="2">
    <location>
        <begin position="1"/>
        <end position="122"/>
    </location>
</feature>
<protein>
    <recommendedName>
        <fullName evidence="2">Symplekin C-terminal domain-containing protein</fullName>
    </recommendedName>
</protein>
<dbReference type="Pfam" id="PF12295">
    <property type="entry name" value="Symplekin_C"/>
    <property type="match status" value="1"/>
</dbReference>
<reference evidence="3 4" key="1">
    <citation type="submission" date="2017-03" db="EMBL/GenBank/DDBJ databases">
        <title>Genome Survey of Euroglyphus maynei.</title>
        <authorList>
            <person name="Arlian L.G."/>
            <person name="Morgan M.S."/>
            <person name="Rider S.D."/>
        </authorList>
    </citation>
    <scope>NUCLEOTIDE SEQUENCE [LARGE SCALE GENOMIC DNA]</scope>
    <source>
        <strain evidence="3">Arlian Lab</strain>
        <tissue evidence="3">Whole body</tissue>
    </source>
</reference>
<evidence type="ECO:0000313" key="3">
    <source>
        <dbReference type="EMBL" id="OTF72244.1"/>
    </source>
</evidence>
<proteinExistence type="predicted"/>
<name>A0A1Y3AWS4_EURMA</name>
<dbReference type="PANTHER" id="PTHR15245:SF20">
    <property type="entry name" value="SYMPLEKIN"/>
    <property type="match status" value="1"/>
</dbReference>
<dbReference type="InterPro" id="IPR022075">
    <property type="entry name" value="Symplekin_C"/>
</dbReference>
<evidence type="ECO:0000256" key="1">
    <source>
        <dbReference type="SAM" id="MobiDB-lite"/>
    </source>
</evidence>
<dbReference type="Proteomes" id="UP000194236">
    <property type="component" value="Unassembled WGS sequence"/>
</dbReference>
<sequence>MIALHNIDPTKCDLKTIIKATQLCFEEKSLFTESVLAIVMQMLCEQNPLPTLLMRTVIQTLGHYPKLIGFVMTNILQRLILKQVWNQKKVWEGFIKCCQRTLPQSFPVLLQLPPLQLKSVFETSPELRPSLINYLQQMNEQQVALIPQSLLDVILSSSSSDQMNDDSDGYGQQQQQSMADIIDS</sequence>
<dbReference type="EMBL" id="MUJZ01057158">
    <property type="protein sequence ID" value="OTF72244.1"/>
    <property type="molecule type" value="Genomic_DNA"/>
</dbReference>
<feature type="region of interest" description="Disordered" evidence="1">
    <location>
        <begin position="158"/>
        <end position="184"/>
    </location>
</feature>
<organism evidence="3 4">
    <name type="scientific">Euroglyphus maynei</name>
    <name type="common">Mayne's house dust mite</name>
    <dbReference type="NCBI Taxonomy" id="6958"/>
    <lineage>
        <taxon>Eukaryota</taxon>
        <taxon>Metazoa</taxon>
        <taxon>Ecdysozoa</taxon>
        <taxon>Arthropoda</taxon>
        <taxon>Chelicerata</taxon>
        <taxon>Arachnida</taxon>
        <taxon>Acari</taxon>
        <taxon>Acariformes</taxon>
        <taxon>Sarcoptiformes</taxon>
        <taxon>Astigmata</taxon>
        <taxon>Psoroptidia</taxon>
        <taxon>Analgoidea</taxon>
        <taxon>Pyroglyphidae</taxon>
        <taxon>Pyroglyphinae</taxon>
        <taxon>Euroglyphus</taxon>
    </lineage>
</organism>
<evidence type="ECO:0000259" key="2">
    <source>
        <dbReference type="Pfam" id="PF12295"/>
    </source>
</evidence>
<gene>
    <name evidence="3" type="ORF">BLA29_010750</name>
</gene>